<accession>A0ABM6VDW2</accession>
<dbReference type="PROSITE" id="PS50109">
    <property type="entry name" value="HIS_KIN"/>
    <property type="match status" value="1"/>
</dbReference>
<protein>
    <recommendedName>
        <fullName evidence="2">histidine kinase</fullName>
        <ecNumber evidence="2">2.7.13.3</ecNumber>
    </recommendedName>
</protein>
<feature type="region of interest" description="Disordered" evidence="8">
    <location>
        <begin position="647"/>
        <end position="889"/>
    </location>
</feature>
<dbReference type="EMBL" id="CP029254">
    <property type="protein sequence ID" value="AWK12130.1"/>
    <property type="molecule type" value="Genomic_DNA"/>
</dbReference>
<evidence type="ECO:0000259" key="9">
    <source>
        <dbReference type="PROSITE" id="PS50109"/>
    </source>
</evidence>
<gene>
    <name evidence="11" type="ORF">DDQ41_28045</name>
</gene>
<dbReference type="InterPro" id="IPR013587">
    <property type="entry name" value="Nitrate/nitrite_sensing"/>
</dbReference>
<dbReference type="EC" id="2.7.13.3" evidence="2"/>
<keyword evidence="6" id="KW-0418">Kinase</keyword>
<dbReference type="SMART" id="SM00387">
    <property type="entry name" value="HATPase_c"/>
    <property type="match status" value="1"/>
</dbReference>
<feature type="domain" description="NIT" evidence="10">
    <location>
        <begin position="68"/>
        <end position="320"/>
    </location>
</feature>
<name>A0ABM6VDW2_9ACTN</name>
<dbReference type="RefSeq" id="WP_109296964.1">
    <property type="nucleotide sequence ID" value="NZ_CP029254.1"/>
</dbReference>
<evidence type="ECO:0000256" key="1">
    <source>
        <dbReference type="ARBA" id="ARBA00000085"/>
    </source>
</evidence>
<dbReference type="InterPro" id="IPR003594">
    <property type="entry name" value="HATPase_dom"/>
</dbReference>
<dbReference type="Proteomes" id="UP000245051">
    <property type="component" value="Chromosome"/>
</dbReference>
<feature type="compositionally biased region" description="Basic and acidic residues" evidence="8">
    <location>
        <begin position="723"/>
        <end position="734"/>
    </location>
</feature>
<evidence type="ECO:0000256" key="4">
    <source>
        <dbReference type="ARBA" id="ARBA00022679"/>
    </source>
</evidence>
<evidence type="ECO:0000256" key="2">
    <source>
        <dbReference type="ARBA" id="ARBA00012438"/>
    </source>
</evidence>
<dbReference type="Gene3D" id="3.30.565.10">
    <property type="entry name" value="Histidine kinase-like ATPase, C-terminal domain"/>
    <property type="match status" value="1"/>
</dbReference>
<dbReference type="PROSITE" id="PS50906">
    <property type="entry name" value="NIT"/>
    <property type="match status" value="1"/>
</dbReference>
<evidence type="ECO:0000256" key="8">
    <source>
        <dbReference type="SAM" id="MobiDB-lite"/>
    </source>
</evidence>
<dbReference type="InterPro" id="IPR010910">
    <property type="entry name" value="Nitrate/nitrite_sensing_bac"/>
</dbReference>
<dbReference type="Pfam" id="PF08376">
    <property type="entry name" value="NIT"/>
    <property type="match status" value="1"/>
</dbReference>
<evidence type="ECO:0000259" key="10">
    <source>
        <dbReference type="PROSITE" id="PS50906"/>
    </source>
</evidence>
<keyword evidence="12" id="KW-1185">Reference proteome</keyword>
<feature type="domain" description="Histidine kinase" evidence="9">
    <location>
        <begin position="536"/>
        <end position="644"/>
    </location>
</feature>
<dbReference type="PANTHER" id="PTHR45436">
    <property type="entry name" value="SENSOR HISTIDINE KINASE YKOH"/>
    <property type="match status" value="1"/>
</dbReference>
<keyword evidence="5" id="KW-0812">Transmembrane</keyword>
<dbReference type="InterPro" id="IPR050428">
    <property type="entry name" value="TCS_sensor_his_kinase"/>
</dbReference>
<evidence type="ECO:0000313" key="12">
    <source>
        <dbReference type="Proteomes" id="UP000245051"/>
    </source>
</evidence>
<dbReference type="InterPro" id="IPR036890">
    <property type="entry name" value="HATPase_C_sf"/>
</dbReference>
<dbReference type="PANTHER" id="PTHR45436:SF5">
    <property type="entry name" value="SENSOR HISTIDINE KINASE TRCS"/>
    <property type="match status" value="1"/>
</dbReference>
<evidence type="ECO:0000256" key="5">
    <source>
        <dbReference type="ARBA" id="ARBA00022692"/>
    </source>
</evidence>
<sequence length="928" mass="100208">MSPIQRIGSRGPSAKRRRRTLHLRTLLIWLAVVPIVALGVQSVLAANRLLEQSGHLRADVESGEQIGLPLSRLMVAMQSERTLTAASWGGTGVPESVMRERRAATDQAATAFRRSWTPGTAVSEIADRRLLEVSEGLGDLDAYRERTDSGTGNADSTLAFYSGVIGQMIRFYQDELSHTEDGGLIEDTRVVSAMFAASEMVAQEDMIIAQAGPSRLLTPSRFADFVNAVGAQRYLYDTWVVPYLPDAENDLYAQMVRSGAWQTKSRIESAVLSEQTITDEGVKLPRDVNGWRAAQEQWGPQLATLNADRSRTLLDRADARATDLETDVAWLIAGSIAALLAVAAVVALTTGSVLRRLNRLHRRSVAIAERILPDVVDRLQSGRPVDTAALPAVRGEKDEVGRVNDAFARVVAVSVDGHRQLAAERQGFGMFAAGIASRTGNLVSRQLSLTEELQDSFGHDEALLSQLMRADQLTVGMRRQIENLLILSGGEIPDPHTEPMRIADLLREAAAEVEDFRRIERQALDEISIEAAVISQVSHLLAELLDNATRFSPPRSKVVIRAELVADGLSVEIEDRGPKVAPATYEEMNGRLYSAPPYAVLAENAHRLGLFVVGHLADGLGATVTLRRSVYGGTSAVVILPRELLVPTRSEPGGVPDASVRGEFPAEAVGQEPPRVRESGGRPAAEEESGGRPADPEDAGDRPVHTGPVPVHTGPVSLAGGRGEGDPEPARRTDAGLPVRASRGRTPGEPDPESDEERDGRPDGERDGRRDGKPTTRPGGERDGRPGGKPTTRPAGKPSEPEGLLPGRLHGEPPSRQGGESPERAPGPSRTRFAEPSRPRLPQGPVRPALAVRPARDVPPARTAGGMRPALPERIPQTHMAEQLLGPRRATEAVAVRDADTPEEVADAWADYEQGTQTVEDELRQDQR</sequence>
<keyword evidence="3" id="KW-0597">Phosphoprotein</keyword>
<organism evidence="11 12">
    <name type="scientific">Streptomyces spongiicola</name>
    <dbReference type="NCBI Taxonomy" id="1690221"/>
    <lineage>
        <taxon>Bacteria</taxon>
        <taxon>Bacillati</taxon>
        <taxon>Actinomycetota</taxon>
        <taxon>Actinomycetes</taxon>
        <taxon>Kitasatosporales</taxon>
        <taxon>Streptomycetaceae</taxon>
        <taxon>Streptomyces</taxon>
    </lineage>
</organism>
<proteinExistence type="predicted"/>
<dbReference type="Pfam" id="PF02518">
    <property type="entry name" value="HATPase_c"/>
    <property type="match status" value="1"/>
</dbReference>
<comment type="catalytic activity">
    <reaction evidence="1">
        <text>ATP + protein L-histidine = ADP + protein N-phospho-L-histidine.</text>
        <dbReference type="EC" id="2.7.13.3"/>
    </reaction>
</comment>
<keyword evidence="7" id="KW-1133">Transmembrane helix</keyword>
<evidence type="ECO:0000256" key="6">
    <source>
        <dbReference type="ARBA" id="ARBA00022777"/>
    </source>
</evidence>
<reference evidence="11 12" key="1">
    <citation type="submission" date="2018-05" db="EMBL/GenBank/DDBJ databases">
        <title>Complete genome sequence of the Type Strain of Streptomyces spongiicola HNM0071, the producer of staurosporine.</title>
        <authorList>
            <person name="Zhou S."/>
            <person name="Huang X."/>
        </authorList>
    </citation>
    <scope>NUCLEOTIDE SEQUENCE [LARGE SCALE GENOMIC DNA]</scope>
    <source>
        <strain evidence="11 12">HNM0071</strain>
    </source>
</reference>
<evidence type="ECO:0000256" key="7">
    <source>
        <dbReference type="ARBA" id="ARBA00022989"/>
    </source>
</evidence>
<keyword evidence="7" id="KW-0472">Membrane</keyword>
<dbReference type="SUPFAM" id="SSF55874">
    <property type="entry name" value="ATPase domain of HSP90 chaperone/DNA topoisomerase II/histidine kinase"/>
    <property type="match status" value="1"/>
</dbReference>
<keyword evidence="4" id="KW-0808">Transferase</keyword>
<evidence type="ECO:0000313" key="11">
    <source>
        <dbReference type="EMBL" id="AWK12130.1"/>
    </source>
</evidence>
<evidence type="ECO:0000256" key="3">
    <source>
        <dbReference type="ARBA" id="ARBA00022553"/>
    </source>
</evidence>
<dbReference type="InterPro" id="IPR005467">
    <property type="entry name" value="His_kinase_dom"/>
</dbReference>
<feature type="compositionally biased region" description="Basic and acidic residues" evidence="8">
    <location>
        <begin position="758"/>
        <end position="786"/>
    </location>
</feature>